<protein>
    <submittedName>
        <fullName evidence="1">Uncharacterized protein</fullName>
    </submittedName>
</protein>
<organism evidence="1 2">
    <name type="scientific">Candidatus Nitrosotenuis cloacae</name>
    <dbReference type="NCBI Taxonomy" id="1603555"/>
    <lineage>
        <taxon>Archaea</taxon>
        <taxon>Nitrososphaerota</taxon>
        <taxon>Candidatus Nitrosotenuis</taxon>
    </lineage>
</organism>
<name>A0A3G1B6I4_9ARCH</name>
<sequence length="167" mass="19195">MDECEAYARGKNADIPFCMGVVFRLKSIGISHEQILCAAILSQTRASFDEIFERFGREMAVMTTSIMRDYTLSKKKQEETYVEQLKQAPWESVLVKLCEISANLKVIKESELSRTKRSKLLKQNIHYLNILKKNIAENRDKALGLNKLLEGANETISHFGHRPIKFE</sequence>
<reference evidence="1 2" key="1">
    <citation type="journal article" date="2016" name="Sci. Rep.">
        <title>A novel ammonia-oxidizing archaeon from wastewater treatment plant: Its enrichment, physiological and genomic characteristics.</title>
        <authorList>
            <person name="Li Y."/>
            <person name="Ding K."/>
            <person name="Wen X."/>
            <person name="Zhang B."/>
            <person name="Shen B."/>
            <person name="Yang Y."/>
        </authorList>
    </citation>
    <scope>NUCLEOTIDE SEQUENCE [LARGE SCALE GENOMIC DNA]</scope>
    <source>
        <strain evidence="1 2">SAT1</strain>
    </source>
</reference>
<proteinExistence type="predicted"/>
<dbReference type="Gene3D" id="1.10.3210.10">
    <property type="entry name" value="Hypothetical protein af1432"/>
    <property type="match status" value="1"/>
</dbReference>
<dbReference type="SUPFAM" id="SSF109604">
    <property type="entry name" value="HD-domain/PDEase-like"/>
    <property type="match status" value="1"/>
</dbReference>
<dbReference type="AlphaFoldDB" id="A0A3G1B6I4"/>
<accession>A0A3G1B6I4</accession>
<dbReference type="KEGG" id="tah:SU86_000600"/>
<dbReference type="Proteomes" id="UP000266745">
    <property type="component" value="Chromosome"/>
</dbReference>
<dbReference type="EMBL" id="CP011097">
    <property type="protein sequence ID" value="AJZ76530.1"/>
    <property type="molecule type" value="Genomic_DNA"/>
</dbReference>
<evidence type="ECO:0000313" key="2">
    <source>
        <dbReference type="Proteomes" id="UP000266745"/>
    </source>
</evidence>
<keyword evidence="2" id="KW-1185">Reference proteome</keyword>
<gene>
    <name evidence="1" type="ORF">SU86_000600</name>
</gene>
<dbReference type="STRING" id="1603555.SU86_000600"/>
<evidence type="ECO:0000313" key="1">
    <source>
        <dbReference type="EMBL" id="AJZ76530.1"/>
    </source>
</evidence>